<proteinExistence type="predicted"/>
<evidence type="ECO:0000256" key="5">
    <source>
        <dbReference type="ARBA" id="ARBA00023014"/>
    </source>
</evidence>
<gene>
    <name evidence="8" type="ORF">Aiant_71320</name>
</gene>
<evidence type="ECO:0000256" key="4">
    <source>
        <dbReference type="ARBA" id="ARBA00023004"/>
    </source>
</evidence>
<dbReference type="Proteomes" id="UP000676967">
    <property type="component" value="Chromosome"/>
</dbReference>
<sequence length="468" mass="51571">MIDLLLVNAPVHDYAHYPRTSTPHSPPLGILSIATAADRAGFRVEVLDAELERLSPEAIVEAVRARRPRWVGINSFSINIDIVSRIVGLVCQEPTRVVVGGPHITNVSDELVAKQFGPRAVYVRGDGERAVLELIGGADPAGVPGVLTGKAAGLPGAAMISTSITVRPTYVDVTAMPMIDRRFSRGEPFERLGRRWYGLTMSRGCLFRCAFCAGSSHSSGIPYRVSSYDSVFREVDYLVGLGATGIRVFDDLPFKGKRPLLDFLGQAHRRYGDRLAWELSFPLQYGVGLSADEWRHLSEYGLATVISGVEAADMTLRYQLGKRVTDGRIWDIVNGAARSGIDLRFYFIIGLPGESRESTEQTLSFARDLASVGSRSGRQGVRCLVFGYKPMPGSALWADLLRAGHTEEELLSFTDFTLTVPEFQKHAWRSSLTLSELNPEEISQMIDEFYVQTQTFNSDLMTTDSPMV</sequence>
<organism evidence="8 9">
    <name type="scientific">Actinoplanes ianthinogenes</name>
    <dbReference type="NCBI Taxonomy" id="122358"/>
    <lineage>
        <taxon>Bacteria</taxon>
        <taxon>Bacillati</taxon>
        <taxon>Actinomycetota</taxon>
        <taxon>Actinomycetes</taxon>
        <taxon>Micromonosporales</taxon>
        <taxon>Micromonosporaceae</taxon>
        <taxon>Actinoplanes</taxon>
    </lineage>
</organism>
<evidence type="ECO:0000313" key="8">
    <source>
        <dbReference type="EMBL" id="BCJ46475.1"/>
    </source>
</evidence>
<comment type="cofactor">
    <cofactor evidence="1">
        <name>[4Fe-4S] cluster</name>
        <dbReference type="ChEBI" id="CHEBI:49883"/>
    </cofactor>
</comment>
<dbReference type="SFLD" id="SFLDG01082">
    <property type="entry name" value="B12-binding_domain_containing"/>
    <property type="match status" value="1"/>
</dbReference>
<dbReference type="InterPro" id="IPR058240">
    <property type="entry name" value="rSAM_sf"/>
</dbReference>
<evidence type="ECO:0008006" key="10">
    <source>
        <dbReference type="Google" id="ProtNLM"/>
    </source>
</evidence>
<keyword evidence="5" id="KW-0411">Iron-sulfur</keyword>
<feature type="domain" description="B12-binding" evidence="6">
    <location>
        <begin position="3"/>
        <end position="145"/>
    </location>
</feature>
<keyword evidence="3" id="KW-0479">Metal-binding</keyword>
<dbReference type="SMART" id="SM00729">
    <property type="entry name" value="Elp3"/>
    <property type="match status" value="1"/>
</dbReference>
<dbReference type="InterPro" id="IPR007197">
    <property type="entry name" value="rSAM"/>
</dbReference>
<reference evidence="8 9" key="1">
    <citation type="submission" date="2020-08" db="EMBL/GenBank/DDBJ databases">
        <title>Whole genome shotgun sequence of Actinoplanes ianthinogenes NBRC 13996.</title>
        <authorList>
            <person name="Komaki H."/>
            <person name="Tamura T."/>
        </authorList>
    </citation>
    <scope>NUCLEOTIDE SEQUENCE [LARGE SCALE GENOMIC DNA]</scope>
    <source>
        <strain evidence="8 9">NBRC 13996</strain>
    </source>
</reference>
<dbReference type="InterPro" id="IPR051198">
    <property type="entry name" value="BchE-like"/>
</dbReference>
<keyword evidence="2" id="KW-0949">S-adenosyl-L-methionine</keyword>
<dbReference type="RefSeq" id="WP_229830849.1">
    <property type="nucleotide sequence ID" value="NZ_BMQZ01000011.1"/>
</dbReference>
<dbReference type="InterPro" id="IPR006158">
    <property type="entry name" value="Cobalamin-bd"/>
</dbReference>
<dbReference type="InterPro" id="IPR013785">
    <property type="entry name" value="Aldolase_TIM"/>
</dbReference>
<protein>
    <recommendedName>
        <fullName evidence="10">B12-binding domain-containing radical SAM protein</fullName>
    </recommendedName>
</protein>
<dbReference type="EMBL" id="AP023356">
    <property type="protein sequence ID" value="BCJ46475.1"/>
    <property type="molecule type" value="Genomic_DNA"/>
</dbReference>
<dbReference type="Pfam" id="PF02310">
    <property type="entry name" value="B12-binding"/>
    <property type="match status" value="1"/>
</dbReference>
<dbReference type="Gene3D" id="3.20.20.70">
    <property type="entry name" value="Aldolase class I"/>
    <property type="match status" value="1"/>
</dbReference>
<evidence type="ECO:0000256" key="1">
    <source>
        <dbReference type="ARBA" id="ARBA00001966"/>
    </source>
</evidence>
<dbReference type="CDD" id="cd01335">
    <property type="entry name" value="Radical_SAM"/>
    <property type="match status" value="1"/>
</dbReference>
<dbReference type="SUPFAM" id="SSF102114">
    <property type="entry name" value="Radical SAM enzymes"/>
    <property type="match status" value="1"/>
</dbReference>
<feature type="domain" description="Radical SAM core" evidence="7">
    <location>
        <begin position="191"/>
        <end position="430"/>
    </location>
</feature>
<accession>A0ABM7M4B1</accession>
<keyword evidence="4" id="KW-0408">Iron</keyword>
<dbReference type="PANTHER" id="PTHR43409">
    <property type="entry name" value="ANAEROBIC MAGNESIUM-PROTOPORPHYRIN IX MONOMETHYL ESTER CYCLASE-RELATED"/>
    <property type="match status" value="1"/>
</dbReference>
<dbReference type="Pfam" id="PF04055">
    <property type="entry name" value="Radical_SAM"/>
    <property type="match status" value="1"/>
</dbReference>
<evidence type="ECO:0000256" key="3">
    <source>
        <dbReference type="ARBA" id="ARBA00022723"/>
    </source>
</evidence>
<evidence type="ECO:0000256" key="2">
    <source>
        <dbReference type="ARBA" id="ARBA00022691"/>
    </source>
</evidence>
<dbReference type="Gene3D" id="3.40.50.280">
    <property type="entry name" value="Cobalamin-binding domain"/>
    <property type="match status" value="1"/>
</dbReference>
<keyword evidence="9" id="KW-1185">Reference proteome</keyword>
<dbReference type="PROSITE" id="PS51918">
    <property type="entry name" value="RADICAL_SAM"/>
    <property type="match status" value="1"/>
</dbReference>
<evidence type="ECO:0000313" key="9">
    <source>
        <dbReference type="Proteomes" id="UP000676967"/>
    </source>
</evidence>
<dbReference type="InterPro" id="IPR006638">
    <property type="entry name" value="Elp3/MiaA/NifB-like_rSAM"/>
</dbReference>
<evidence type="ECO:0000259" key="7">
    <source>
        <dbReference type="PROSITE" id="PS51918"/>
    </source>
</evidence>
<dbReference type="SFLD" id="SFLDS00029">
    <property type="entry name" value="Radical_SAM"/>
    <property type="match status" value="1"/>
</dbReference>
<dbReference type="PROSITE" id="PS51332">
    <property type="entry name" value="B12_BINDING"/>
    <property type="match status" value="1"/>
</dbReference>
<dbReference type="PANTHER" id="PTHR43409:SF7">
    <property type="entry name" value="BLL1977 PROTEIN"/>
    <property type="match status" value="1"/>
</dbReference>
<evidence type="ECO:0000259" key="6">
    <source>
        <dbReference type="PROSITE" id="PS51332"/>
    </source>
</evidence>
<name>A0ABM7M4B1_9ACTN</name>